<dbReference type="GO" id="GO:0006099">
    <property type="term" value="P:tricarboxylic acid cycle"/>
    <property type="evidence" value="ECO:0007669"/>
    <property type="project" value="TreeGrafter"/>
</dbReference>
<dbReference type="GO" id="GO:0006121">
    <property type="term" value="P:mitochondrial electron transport, succinate to ubiquinone"/>
    <property type="evidence" value="ECO:0007669"/>
    <property type="project" value="TreeGrafter"/>
</dbReference>
<dbReference type="Pfam" id="PF03937">
    <property type="entry name" value="Sdh5"/>
    <property type="match status" value="1"/>
</dbReference>
<keyword evidence="4" id="KW-1185">Reference proteome</keyword>
<keyword evidence="1" id="KW-0496">Mitochondrion</keyword>
<keyword evidence="2" id="KW-0143">Chaperone</keyword>
<evidence type="ECO:0000313" key="4">
    <source>
        <dbReference type="Proteomes" id="UP001489004"/>
    </source>
</evidence>
<dbReference type="FunFam" id="1.10.150.250:FF:000004">
    <property type="entry name" value="Succinate dehydrogenase assembly factor 2, mitochondrial"/>
    <property type="match status" value="1"/>
</dbReference>
<evidence type="ECO:0000256" key="2">
    <source>
        <dbReference type="ARBA" id="ARBA00023186"/>
    </source>
</evidence>
<dbReference type="Gene3D" id="1.10.150.250">
    <property type="entry name" value="Flavinator of succinate dehydrogenase"/>
    <property type="match status" value="1"/>
</dbReference>
<evidence type="ECO:0000313" key="3">
    <source>
        <dbReference type="EMBL" id="KAK9813019.1"/>
    </source>
</evidence>
<dbReference type="AlphaFoldDB" id="A0AAW1PY08"/>
<dbReference type="GO" id="GO:0034553">
    <property type="term" value="P:mitochondrial respiratory chain complex II assembly"/>
    <property type="evidence" value="ECO:0007669"/>
    <property type="project" value="TreeGrafter"/>
</dbReference>
<gene>
    <name evidence="3" type="ORF">WJX72_007626</name>
</gene>
<evidence type="ECO:0000256" key="1">
    <source>
        <dbReference type="ARBA" id="ARBA00023128"/>
    </source>
</evidence>
<dbReference type="Proteomes" id="UP001489004">
    <property type="component" value="Unassembled WGS sequence"/>
</dbReference>
<evidence type="ECO:0008006" key="5">
    <source>
        <dbReference type="Google" id="ProtNLM"/>
    </source>
</evidence>
<reference evidence="3 4" key="1">
    <citation type="journal article" date="2024" name="Nat. Commun.">
        <title>Phylogenomics reveals the evolutionary origins of lichenization in chlorophyte algae.</title>
        <authorList>
            <person name="Puginier C."/>
            <person name="Libourel C."/>
            <person name="Otte J."/>
            <person name="Skaloud P."/>
            <person name="Haon M."/>
            <person name="Grisel S."/>
            <person name="Petersen M."/>
            <person name="Berrin J.G."/>
            <person name="Delaux P.M."/>
            <person name="Dal Grande F."/>
            <person name="Keller J."/>
        </authorList>
    </citation>
    <scope>NUCLEOTIDE SEQUENCE [LARGE SCALE GENOMIC DNA]</scope>
    <source>
        <strain evidence="3 4">SAG 2043</strain>
    </source>
</reference>
<organism evidence="3 4">
    <name type="scientific">[Myrmecia] bisecta</name>
    <dbReference type="NCBI Taxonomy" id="41462"/>
    <lineage>
        <taxon>Eukaryota</taxon>
        <taxon>Viridiplantae</taxon>
        <taxon>Chlorophyta</taxon>
        <taxon>core chlorophytes</taxon>
        <taxon>Trebouxiophyceae</taxon>
        <taxon>Trebouxiales</taxon>
        <taxon>Trebouxiaceae</taxon>
        <taxon>Myrmecia</taxon>
    </lineage>
</organism>
<dbReference type="InterPro" id="IPR036714">
    <property type="entry name" value="SDH_sf"/>
</dbReference>
<dbReference type="SUPFAM" id="SSF109910">
    <property type="entry name" value="YgfY-like"/>
    <property type="match status" value="1"/>
</dbReference>
<dbReference type="PANTHER" id="PTHR12469:SF2">
    <property type="entry name" value="SUCCINATE DEHYDROGENASE ASSEMBLY FACTOR 2, MITOCHONDRIAL"/>
    <property type="match status" value="1"/>
</dbReference>
<comment type="caution">
    <text evidence="3">The sequence shown here is derived from an EMBL/GenBank/DDBJ whole genome shotgun (WGS) entry which is preliminary data.</text>
</comment>
<dbReference type="EMBL" id="JALJOR010000008">
    <property type="protein sequence ID" value="KAK9813019.1"/>
    <property type="molecule type" value="Genomic_DNA"/>
</dbReference>
<dbReference type="GO" id="GO:0005739">
    <property type="term" value="C:mitochondrion"/>
    <property type="evidence" value="ECO:0007669"/>
    <property type="project" value="TreeGrafter"/>
</dbReference>
<name>A0AAW1PY08_9CHLO</name>
<accession>A0AAW1PY08</accession>
<dbReference type="InterPro" id="IPR005631">
    <property type="entry name" value="SDH"/>
</dbReference>
<dbReference type="PANTHER" id="PTHR12469">
    <property type="entry name" value="PROTEIN EMI5 HOMOLOG, MITOCHONDRIAL"/>
    <property type="match status" value="1"/>
</dbReference>
<protein>
    <recommendedName>
        <fullName evidence="5">FAD assembly factor SdhE</fullName>
    </recommendedName>
</protein>
<sequence>MDAATWRKALVNRLMYRSKQRGFLEMDLLMGLWAETRLPDMSDDMLLAFHDVLEMENPDLYKWLTGRELAPPEMRRNVAFQALLEHVRQQLKDNAAAATRADPGKEWVRGWDDWKSATQRQTAPSQ</sequence>
<proteinExistence type="predicted"/>